<evidence type="ECO:0000313" key="2">
    <source>
        <dbReference type="Proteomes" id="UP000265691"/>
    </source>
</evidence>
<dbReference type="AlphaFoldDB" id="A0A3A1Y875"/>
<reference evidence="1 2" key="1">
    <citation type="submission" date="2017-08" db="EMBL/GenBank/DDBJ databases">
        <title>Reclassification of Bisgaard taxon 37 and 44.</title>
        <authorList>
            <person name="Christensen H."/>
        </authorList>
    </citation>
    <scope>NUCLEOTIDE SEQUENCE [LARGE SCALE GENOMIC DNA]</scope>
    <source>
        <strain evidence="1 2">B96_3</strain>
    </source>
</reference>
<dbReference type="RefSeq" id="WP_119524267.1">
    <property type="nucleotide sequence ID" value="NZ_NRHC01000002.1"/>
</dbReference>
<evidence type="ECO:0000313" key="1">
    <source>
        <dbReference type="EMBL" id="RIY34503.1"/>
    </source>
</evidence>
<proteinExistence type="predicted"/>
<sequence>MIIFHFAKCSISEILQQYAEKYKVNVTADNSRKEPVNNLPVTLCYGFEEIQPIFSVGDNIVNRVEFTVNFRLIKAINTAKPVSLAMYSEGLLRVLSSWHEVDPDDYQPEGLGDFADLEGIVKEYKKTNYMLTPKELGAMLDDDPRVETMLFACTFTMYPIHK</sequence>
<dbReference type="EMBL" id="NRHC01000002">
    <property type="protein sequence ID" value="RIY34503.1"/>
    <property type="molecule type" value="Genomic_DNA"/>
</dbReference>
<comment type="caution">
    <text evidence="1">The sequence shown here is derived from an EMBL/GenBank/DDBJ whole genome shotgun (WGS) entry which is preliminary data.</text>
</comment>
<dbReference type="Proteomes" id="UP000265691">
    <property type="component" value="Unassembled WGS sequence"/>
</dbReference>
<protein>
    <submittedName>
        <fullName evidence="1">Uncharacterized protein</fullName>
    </submittedName>
</protein>
<keyword evidence="2" id="KW-1185">Reference proteome</keyword>
<name>A0A3A1Y875_9GAMM</name>
<gene>
    <name evidence="1" type="ORF">CKF54_00465</name>
</gene>
<organism evidence="1 2">
    <name type="scientific">Psittacicella hinzii</name>
    <dbReference type="NCBI Taxonomy" id="2028575"/>
    <lineage>
        <taxon>Bacteria</taxon>
        <taxon>Pseudomonadati</taxon>
        <taxon>Pseudomonadota</taxon>
        <taxon>Gammaproteobacteria</taxon>
        <taxon>Pasteurellales</taxon>
        <taxon>Psittacicellaceae</taxon>
        <taxon>Psittacicella</taxon>
    </lineage>
</organism>
<accession>A0A3A1Y875</accession>